<gene>
    <name evidence="1" type="ORF">ENV17_03360</name>
</gene>
<dbReference type="InterPro" id="IPR041164">
    <property type="entry name" value="LDcluster4"/>
</dbReference>
<comment type="caution">
    <text evidence="1">The sequence shown here is derived from an EMBL/GenBank/DDBJ whole genome shotgun (WGS) entry which is preliminary data.</text>
</comment>
<organism evidence="1">
    <name type="scientific">Thermofilum pendens</name>
    <dbReference type="NCBI Taxonomy" id="2269"/>
    <lineage>
        <taxon>Archaea</taxon>
        <taxon>Thermoproteota</taxon>
        <taxon>Thermoprotei</taxon>
        <taxon>Thermofilales</taxon>
        <taxon>Thermofilaceae</taxon>
        <taxon>Thermofilum</taxon>
    </lineage>
</organism>
<name>A0A7C4FBS0_THEPE</name>
<accession>A0A7C4FBS0</accession>
<evidence type="ECO:0000313" key="1">
    <source>
        <dbReference type="EMBL" id="HGI43407.1"/>
    </source>
</evidence>
<dbReference type="Pfam" id="PF18306">
    <property type="entry name" value="LDcluster4"/>
    <property type="match status" value="1"/>
</dbReference>
<dbReference type="AlphaFoldDB" id="A0A7C4FBS0"/>
<reference evidence="1" key="1">
    <citation type="journal article" date="2020" name="mSystems">
        <title>Genome- and Community-Level Interaction Insights into Carbon Utilization and Element Cycling Functions of Hydrothermarchaeota in Hydrothermal Sediment.</title>
        <authorList>
            <person name="Zhou Z."/>
            <person name="Liu Y."/>
            <person name="Xu W."/>
            <person name="Pan J."/>
            <person name="Luo Z.H."/>
            <person name="Li M."/>
        </authorList>
    </citation>
    <scope>NUCLEOTIDE SEQUENCE [LARGE SCALE GENOMIC DNA]</scope>
    <source>
        <strain evidence="1">SpSt-735</strain>
    </source>
</reference>
<proteinExistence type="predicted"/>
<sequence>MRVLGVAALGTEPPPELVAKAKVFVEELSSACGRGLCLALGGYWGLMRVVVDEALRHGLCVLLFPPAEREDFDYPEGALVVRTGTSYRVRSIFLCRSSDVLVCLGGEAGTMQEVFTAYLEGTPVLVLGGTGLATDVLEQLAPCLDTRCTSEVVVVRDPRELARKACELLSKSPGRCVRGLG</sequence>
<dbReference type="Gene3D" id="3.40.50.450">
    <property type="match status" value="1"/>
</dbReference>
<dbReference type="SUPFAM" id="SSF102405">
    <property type="entry name" value="MCP/YpsA-like"/>
    <property type="match status" value="1"/>
</dbReference>
<dbReference type="EMBL" id="DTFI01000080">
    <property type="protein sequence ID" value="HGI43407.1"/>
    <property type="molecule type" value="Genomic_DNA"/>
</dbReference>
<protein>
    <submittedName>
        <fullName evidence="1">LOG family protein</fullName>
    </submittedName>
</protein>